<dbReference type="InterPro" id="IPR001878">
    <property type="entry name" value="Znf_CCHC"/>
</dbReference>
<feature type="compositionally biased region" description="Polar residues" evidence="10">
    <location>
        <begin position="1932"/>
        <end position="1941"/>
    </location>
</feature>
<dbReference type="CDD" id="cd18808">
    <property type="entry name" value="SF1_C_Upf1"/>
    <property type="match status" value="1"/>
</dbReference>
<evidence type="ECO:0000256" key="9">
    <source>
        <dbReference type="SAM" id="Coils"/>
    </source>
</evidence>
<dbReference type="SUPFAM" id="SSF57756">
    <property type="entry name" value="Retrovirus zinc finger-like domains"/>
    <property type="match status" value="1"/>
</dbReference>
<evidence type="ECO:0000256" key="4">
    <source>
        <dbReference type="ARBA" id="ARBA00022801"/>
    </source>
</evidence>
<dbReference type="GO" id="GO:0008270">
    <property type="term" value="F:zinc ion binding"/>
    <property type="evidence" value="ECO:0007669"/>
    <property type="project" value="UniProtKB-KW"/>
</dbReference>
<dbReference type="PROSITE" id="PS50158">
    <property type="entry name" value="ZF_CCHC"/>
    <property type="match status" value="1"/>
</dbReference>
<dbReference type="GO" id="GO:0001147">
    <property type="term" value="F:transcription termination site sequence-specific DNA binding"/>
    <property type="evidence" value="ECO:0007669"/>
    <property type="project" value="TreeGrafter"/>
</dbReference>
<dbReference type="Gene3D" id="4.10.60.10">
    <property type="entry name" value="Zinc finger, CCHC-type"/>
    <property type="match status" value="1"/>
</dbReference>
<dbReference type="InterPro" id="IPR041679">
    <property type="entry name" value="DNA2/NAM7-like_C"/>
</dbReference>
<evidence type="ECO:0000256" key="6">
    <source>
        <dbReference type="ARBA" id="ARBA00022840"/>
    </source>
</evidence>
<dbReference type="InterPro" id="IPR024481">
    <property type="entry name" value="Helicase_Sen1_N"/>
</dbReference>
<dbReference type="PANTHER" id="PTHR10887">
    <property type="entry name" value="DNA2/NAM7 HELICASE FAMILY"/>
    <property type="match status" value="1"/>
</dbReference>
<feature type="compositionally biased region" description="Acidic residues" evidence="10">
    <location>
        <begin position="1021"/>
        <end position="1031"/>
    </location>
</feature>
<feature type="compositionally biased region" description="Basic and acidic residues" evidence="10">
    <location>
        <begin position="1869"/>
        <end position="1878"/>
    </location>
</feature>
<keyword evidence="7" id="KW-0539">Nucleus</keyword>
<dbReference type="Pfam" id="PF13087">
    <property type="entry name" value="AAA_12"/>
    <property type="match status" value="1"/>
</dbReference>
<reference evidence="12 13" key="1">
    <citation type="submission" date="2022-12" db="EMBL/GenBank/DDBJ databases">
        <title>Genomic features and morphological characterization of a novel Knufia sp. strain isolated from spacecraft assembly facility.</title>
        <authorList>
            <person name="Teixeira M."/>
            <person name="Chander A.M."/>
            <person name="Stajich J.E."/>
            <person name="Venkateswaran K."/>
        </authorList>
    </citation>
    <scope>NUCLEOTIDE SEQUENCE [LARGE SCALE GENOMIC DNA]</scope>
    <source>
        <strain evidence="12 13">FJI-L2-BK-P2</strain>
    </source>
</reference>
<dbReference type="Gene3D" id="3.40.50.300">
    <property type="entry name" value="P-loop containing nucleotide triphosphate hydrolases"/>
    <property type="match status" value="2"/>
</dbReference>
<dbReference type="InterPro" id="IPR027417">
    <property type="entry name" value="P-loop_NTPase"/>
</dbReference>
<evidence type="ECO:0000256" key="1">
    <source>
        <dbReference type="ARBA" id="ARBA00004123"/>
    </source>
</evidence>
<feature type="compositionally biased region" description="Polar residues" evidence="10">
    <location>
        <begin position="2097"/>
        <end position="2108"/>
    </location>
</feature>
<evidence type="ECO:0000256" key="5">
    <source>
        <dbReference type="ARBA" id="ARBA00022806"/>
    </source>
</evidence>
<feature type="compositionally biased region" description="Basic and acidic residues" evidence="10">
    <location>
        <begin position="2029"/>
        <end position="2067"/>
    </location>
</feature>
<feature type="compositionally biased region" description="Basic and acidic residues" evidence="10">
    <location>
        <begin position="2087"/>
        <end position="2096"/>
    </location>
</feature>
<keyword evidence="13" id="KW-1185">Reference proteome</keyword>
<dbReference type="FunFam" id="3.40.50.300:FF:000326">
    <property type="entry name" value="P-loop containing nucleoside triphosphate hydrolase"/>
    <property type="match status" value="1"/>
</dbReference>
<dbReference type="InterPro" id="IPR041677">
    <property type="entry name" value="DNA2/NAM7_AAA_11"/>
</dbReference>
<feature type="compositionally biased region" description="Polar residues" evidence="10">
    <location>
        <begin position="1909"/>
        <end position="1921"/>
    </location>
</feature>
<evidence type="ECO:0000256" key="3">
    <source>
        <dbReference type="ARBA" id="ARBA00022741"/>
    </source>
</evidence>
<name>A0AAN8EFH5_9EURO</name>
<keyword evidence="5 12" id="KW-0347">Helicase</keyword>
<feature type="region of interest" description="Disordered" evidence="10">
    <location>
        <begin position="925"/>
        <end position="945"/>
    </location>
</feature>
<dbReference type="EMBL" id="JAKLMC020000008">
    <property type="protein sequence ID" value="KAK5954494.1"/>
    <property type="molecule type" value="Genomic_DNA"/>
</dbReference>
<evidence type="ECO:0000256" key="2">
    <source>
        <dbReference type="ARBA" id="ARBA00007913"/>
    </source>
</evidence>
<feature type="compositionally biased region" description="Basic and acidic residues" evidence="10">
    <location>
        <begin position="1820"/>
        <end position="1829"/>
    </location>
</feature>
<keyword evidence="4" id="KW-0378">Hydrolase</keyword>
<feature type="compositionally biased region" description="Polar residues" evidence="10">
    <location>
        <begin position="1885"/>
        <end position="1900"/>
    </location>
</feature>
<evidence type="ECO:0000313" key="12">
    <source>
        <dbReference type="EMBL" id="KAK5954494.1"/>
    </source>
</evidence>
<dbReference type="InterPro" id="IPR056474">
    <property type="entry name" value="SEN1_barrel"/>
</dbReference>
<keyword evidence="8" id="KW-0479">Metal-binding</keyword>
<dbReference type="GO" id="GO:0016787">
    <property type="term" value="F:hydrolase activity"/>
    <property type="evidence" value="ECO:0007669"/>
    <property type="project" value="UniProtKB-KW"/>
</dbReference>
<feature type="domain" description="CCHC-type" evidence="11">
    <location>
        <begin position="1999"/>
        <end position="2013"/>
    </location>
</feature>
<proteinExistence type="inferred from homology"/>
<dbReference type="SMART" id="SM00343">
    <property type="entry name" value="ZnF_C2HC"/>
    <property type="match status" value="3"/>
</dbReference>
<organism evidence="12 13">
    <name type="scientific">Knufia fluminis</name>
    <dbReference type="NCBI Taxonomy" id="191047"/>
    <lineage>
        <taxon>Eukaryota</taxon>
        <taxon>Fungi</taxon>
        <taxon>Dikarya</taxon>
        <taxon>Ascomycota</taxon>
        <taxon>Pezizomycotina</taxon>
        <taxon>Eurotiomycetes</taxon>
        <taxon>Chaetothyriomycetidae</taxon>
        <taxon>Chaetothyriales</taxon>
        <taxon>Trichomeriaceae</taxon>
        <taxon>Knufia</taxon>
    </lineage>
</organism>
<dbReference type="Pfam" id="PF13086">
    <property type="entry name" value="AAA_11"/>
    <property type="match status" value="1"/>
</dbReference>
<sequence length="2156" mass="240493">MAEHVAAVNELKKVPKGVHIFCPRLSDGDRSDHDGKKEQESKERRDRFFNALPLLAFDGEECRPYHAWIYETLDTQLAKCEACIRRYHLGKIGFKAQLLQDYEDDEVKQFLEIINRRDIQRIKTGLDSASRKLESLPAQERTPKVLDNAQLFALYETLHCEAFYTNESLLQAHFEKPFRLVQTHRELKIKEILPAVTKFLFSQNQHRLNWAVKTWQRLETCPTDEEWDWAIKDTLVAEMNTIADDTGLVRCWTALKVIIEKLSPEQIRHKLFDIGFNFPKRTLDHLATRTVAIPHITQSLKLLWSKAPDAYWEALPGLSAATVAEQIFASRNFDQALEIHAGPKNANGSLDVLSWIEAFLKALQPGTRPPATRTLAHQLFTRVKSTQLSEAAKQLCFEWVVKSLVTTVLPFTDKDGKLGFASRPVLSDVLATVSTHLPTVLAFQVGGDDVRKASVRDQITTLVRNSLALECLILKSDYEALSFNKPEAPNSSHTPELWRAVNRYLDADHHDLSAAWLRGTMPLAGLEQFPIKADTSCKAEKESFNTMFSKIEELLSQCIDHLAEFPAKHLDPLFTQQETNMALIALLFSSNDSIYQATMELIKNIAQEPGRVEALTHVVDAFFSSTLYSLCWVFRRVATMMPFKPIPRLLKTGKDFMDLLCDSNGLLRTRKLEGREAHAVQSYWQYTWLLLTTIFRRMEKWSIEVSDKPLMTEVCRNTMQYAQELFGYYFVFVKVVEQGTDPGEKPGVTKALLNTDASSSSGSAPKALDSMVKWLRLRDPYLAETLVNLIIEMLRRLKEYGTEIPSDSYALTFVEEVSVAGGSKGKGTRTILSDNQKAGLIRALEQYTGREIVRQPKSVTKKQQRLDLGSWTDASDKAKVKQEVISLNDDDLSEGIKDEDMKALLDKTELPQAEKHRREALLAKKKEEKLQQKKAAIPPRPQGLSLLETQKKQAATSRAFLEQRKKEEAAAKARRAELAARLKGRTGSEQTAQAGSGLAGLGVQGKDHSAPRSDLMVSSESESESSGDDELFGSTKTTTATVSRFGKPVSMPIRKIKQVRSAKDMRARLSPDLTGLHKTILAWDFFADTETPPNSGKDDYTLVTNTFKTVQDYQKTFEPLLILEGWQSFRTAREDSNFKPFEVKVASSMIVDNFFEVNSTISMAEGRELGIGPSDVVLLSKGSRPHAEPSEPHCLARVKEISRKRGEVQIVYRVNSSNNPMRQHLNDKATVYAVQVLSLTPLEREYGALMALPYYDLAEEIIRAKPSPLLEYRDDEVQDLQELHNLNTAQAKAVKSAVDNDAFTLVQGPPGSGKTKTITAILSEVMTRMLNTNSVSTRPGGGPAPPPTAKKILVCAPSNAAVDELVMRFKDGVKMQNGKTEKLNVVRFGRSDAINAAVRDVTLEELVNARLNETMGINENDKENIHDVMMEHKSASDEMIELRRKMDETRQQGGQPSTADEHLLDGLRRKKTTLSSKIDQLREKQNSASRDADINRRRIQQAILDSAHVLCATLSGSGHDTFQGLNVEFETVIIDEAAQSIELSALIPLKYGCSKCILVGDPKQLPPTVLSRQAAKYQYEQSLFARMENNHKKDVHLLDIQYRMHPEISAFPSKTFYDSRLRDGGDMARLRARPWHRSQIFSPYRFFDVEGMSESAPKGRSLVNNAEINVALAMYARLLSDVPKYNFKRNIGIITPYKGQLKALKQRFSMRYGEKVLDDIEFNTTDAFQGREAEIIIFSCVRASTKGIGFLNDVRRMNVGLTRAKCSLWVLGNSQALIQGEFWRALVTDSKDRNLYTDGNILQLFNKPLLTADMMKDDVDMGGMEENKPEIPPVKQEAHIQSPVSAVPSREQTATPASDIVSKPAKSLPQEKDSRSDAPKPAAANGSTYRNTPPATSERPTPSRPDPPSHQSSNNSVSRPGSESRGVKPSPSMATGMNGSVKSDREVTAERLAAGQGVNGPSGGRFGLNAKVNCNICGSDRHFSHNCDNDKAREASLGRCVRCGEAGHSKAACSAKRCLVCGDIGHDEPSCGVSDRKKLTPTERRDVQRQEEEHQKHVQRKREDRARKQLGQHAASIPVVKTGSDSGAEKRKRESSMDGSNASAKVQKTSSPAPPTGPASMQPRGAGMGPNGARPGGGPPLIKKKRADQNSMFARR</sequence>
<feature type="region of interest" description="Disordered" evidence="10">
    <location>
        <begin position="2029"/>
        <end position="2156"/>
    </location>
</feature>
<protein>
    <submittedName>
        <fullName evidence="12">DEAD-box type RNA helicase</fullName>
    </submittedName>
</protein>
<dbReference type="GO" id="GO:0004386">
    <property type="term" value="F:helicase activity"/>
    <property type="evidence" value="ECO:0007669"/>
    <property type="project" value="UniProtKB-KW"/>
</dbReference>
<dbReference type="FunFam" id="3.40.50.300:FF:001152">
    <property type="entry name" value="tRNA-splicing endonuclease, putative"/>
    <property type="match status" value="1"/>
</dbReference>
<dbReference type="SUPFAM" id="SSF52540">
    <property type="entry name" value="P-loop containing nucleoside triphosphate hydrolases"/>
    <property type="match status" value="1"/>
</dbReference>
<comment type="caution">
    <text evidence="12">The sequence shown here is derived from an EMBL/GenBank/DDBJ whole genome shotgun (WGS) entry which is preliminary data.</text>
</comment>
<feature type="region of interest" description="Disordered" evidence="10">
    <location>
        <begin position="1820"/>
        <end position="1946"/>
    </location>
</feature>
<keyword evidence="3" id="KW-0547">Nucleotide-binding</keyword>
<evidence type="ECO:0000313" key="13">
    <source>
        <dbReference type="Proteomes" id="UP001316803"/>
    </source>
</evidence>
<dbReference type="CDD" id="cd18042">
    <property type="entry name" value="DEXXQc_SETX"/>
    <property type="match status" value="1"/>
</dbReference>
<dbReference type="GO" id="GO:0005694">
    <property type="term" value="C:chromosome"/>
    <property type="evidence" value="ECO:0007669"/>
    <property type="project" value="UniProtKB-ARBA"/>
</dbReference>
<keyword evidence="6" id="KW-0067">ATP-binding</keyword>
<dbReference type="PANTHER" id="PTHR10887:SF495">
    <property type="entry name" value="HELICASE SENATAXIN ISOFORM X1-RELATED"/>
    <property type="match status" value="1"/>
</dbReference>
<feature type="region of interest" description="Disordered" evidence="10">
    <location>
        <begin position="980"/>
        <end position="1035"/>
    </location>
</feature>
<feature type="compositionally biased region" description="Gly residues" evidence="10">
    <location>
        <begin position="2126"/>
        <end position="2136"/>
    </location>
</feature>
<dbReference type="GO" id="GO:0005524">
    <property type="term" value="F:ATP binding"/>
    <property type="evidence" value="ECO:0007669"/>
    <property type="project" value="UniProtKB-KW"/>
</dbReference>
<dbReference type="GO" id="GO:0006369">
    <property type="term" value="P:termination of RNA polymerase II transcription"/>
    <property type="evidence" value="ECO:0007669"/>
    <property type="project" value="TreeGrafter"/>
</dbReference>
<dbReference type="Pfam" id="PF23576">
    <property type="entry name" value="SEN1_barrel"/>
    <property type="match status" value="1"/>
</dbReference>
<keyword evidence="9" id="KW-0175">Coiled coil</keyword>
<evidence type="ECO:0000256" key="7">
    <source>
        <dbReference type="ARBA" id="ARBA00023242"/>
    </source>
</evidence>
<accession>A0AAN8EFH5</accession>
<dbReference type="InterPro" id="IPR045055">
    <property type="entry name" value="DNA2/NAM7-like"/>
</dbReference>
<evidence type="ECO:0000256" key="10">
    <source>
        <dbReference type="SAM" id="MobiDB-lite"/>
    </source>
</evidence>
<gene>
    <name evidence="12" type="primary">SEN1</name>
    <name evidence="12" type="ORF">OHC33_004216</name>
</gene>
<dbReference type="InterPro" id="IPR047187">
    <property type="entry name" value="SF1_C_Upf1"/>
</dbReference>
<dbReference type="Proteomes" id="UP001316803">
    <property type="component" value="Unassembled WGS sequence"/>
</dbReference>
<feature type="coiled-coil region" evidence="9">
    <location>
        <begin position="1432"/>
        <end position="1484"/>
    </location>
</feature>
<keyword evidence="8" id="KW-0863">Zinc-finger</keyword>
<dbReference type="Pfam" id="PF12726">
    <property type="entry name" value="SEN1_N"/>
    <property type="match status" value="1"/>
</dbReference>
<comment type="subcellular location">
    <subcellularLocation>
        <location evidence="1">Nucleus</location>
    </subcellularLocation>
</comment>
<evidence type="ECO:0000259" key="11">
    <source>
        <dbReference type="PROSITE" id="PS50158"/>
    </source>
</evidence>
<dbReference type="InterPro" id="IPR036875">
    <property type="entry name" value="Znf_CCHC_sf"/>
</dbReference>
<dbReference type="GO" id="GO:0016604">
    <property type="term" value="C:nuclear body"/>
    <property type="evidence" value="ECO:0007669"/>
    <property type="project" value="TreeGrafter"/>
</dbReference>
<keyword evidence="8" id="KW-0862">Zinc</keyword>
<evidence type="ECO:0000256" key="8">
    <source>
        <dbReference type="PROSITE-ProRule" id="PRU00047"/>
    </source>
</evidence>
<comment type="similarity">
    <text evidence="2">Belongs to the DNA2/NAM7 helicase family.</text>
</comment>